<protein>
    <submittedName>
        <fullName evidence="1">Uncharacterized protein</fullName>
    </submittedName>
</protein>
<accession>A0A6M3JIW0</accession>
<reference evidence="1" key="1">
    <citation type="submission" date="2020-03" db="EMBL/GenBank/DDBJ databases">
        <title>The deep terrestrial virosphere.</title>
        <authorList>
            <person name="Holmfeldt K."/>
            <person name="Nilsson E."/>
            <person name="Simone D."/>
            <person name="Lopez-Fernandez M."/>
            <person name="Wu X."/>
            <person name="de Brujin I."/>
            <person name="Lundin D."/>
            <person name="Andersson A."/>
            <person name="Bertilsson S."/>
            <person name="Dopson M."/>
        </authorList>
    </citation>
    <scope>NUCLEOTIDE SEQUENCE</scope>
    <source>
        <strain evidence="1">MM415A04054</strain>
    </source>
</reference>
<name>A0A6M3JIW0_9ZZZZ</name>
<evidence type="ECO:0000313" key="1">
    <source>
        <dbReference type="EMBL" id="QJA70024.1"/>
    </source>
</evidence>
<dbReference type="AlphaFoldDB" id="A0A6M3JIW0"/>
<gene>
    <name evidence="1" type="ORF">MM415A04054_0008</name>
</gene>
<dbReference type="EMBL" id="MT141757">
    <property type="protein sequence ID" value="QJA70024.1"/>
    <property type="molecule type" value="Genomic_DNA"/>
</dbReference>
<sequence>MNDNFDRHIFLYAKGHYERTDMIKDLRIILGKRSGIEAIYINEDDIAYVLTKMVWRYINHEDEFINFLFDLNPNNTWKYGYVTNLHSPISDKNYVYREALISKCLSVLRFQKVINIPFDLGKADSNILPLNKECIYNKEEVI</sequence>
<proteinExistence type="predicted"/>
<organism evidence="1">
    <name type="scientific">viral metagenome</name>
    <dbReference type="NCBI Taxonomy" id="1070528"/>
    <lineage>
        <taxon>unclassified sequences</taxon>
        <taxon>metagenomes</taxon>
        <taxon>organismal metagenomes</taxon>
    </lineage>
</organism>